<comment type="caution">
    <text evidence="1">The sequence shown here is derived from an EMBL/GenBank/DDBJ whole genome shotgun (WGS) entry which is preliminary data.</text>
</comment>
<accession>A0ACA9MAC8</accession>
<reference evidence="1" key="1">
    <citation type="submission" date="2021-06" db="EMBL/GenBank/DDBJ databases">
        <authorList>
            <person name="Kallberg Y."/>
            <person name="Tangrot J."/>
            <person name="Rosling A."/>
        </authorList>
    </citation>
    <scope>NUCLEOTIDE SEQUENCE</scope>
    <source>
        <strain evidence="1">CL356</strain>
    </source>
</reference>
<evidence type="ECO:0000313" key="1">
    <source>
        <dbReference type="EMBL" id="CAG8580023.1"/>
    </source>
</evidence>
<sequence>MGSFNSYCLEHWFKGQQVCSSEASTQDSPRQKGNSIGKEFEFQAEDTKKVAFKSAFPKKAIPKVVPKKTVVPLGIYLTSYVIVPLNIAEEPDLLVLPSGEPIGSGPCVAEIERRR</sequence>
<organism evidence="1 2">
    <name type="scientific">Acaulospora colombiana</name>
    <dbReference type="NCBI Taxonomy" id="27376"/>
    <lineage>
        <taxon>Eukaryota</taxon>
        <taxon>Fungi</taxon>
        <taxon>Fungi incertae sedis</taxon>
        <taxon>Mucoromycota</taxon>
        <taxon>Glomeromycotina</taxon>
        <taxon>Glomeromycetes</taxon>
        <taxon>Diversisporales</taxon>
        <taxon>Acaulosporaceae</taxon>
        <taxon>Acaulospora</taxon>
    </lineage>
</organism>
<name>A0ACA9MAC8_9GLOM</name>
<proteinExistence type="predicted"/>
<dbReference type="Proteomes" id="UP000789525">
    <property type="component" value="Unassembled WGS sequence"/>
</dbReference>
<protein>
    <submittedName>
        <fullName evidence="1">17579_t:CDS:1</fullName>
    </submittedName>
</protein>
<evidence type="ECO:0000313" key="2">
    <source>
        <dbReference type="Proteomes" id="UP000789525"/>
    </source>
</evidence>
<dbReference type="EMBL" id="CAJVPT010011551">
    <property type="protein sequence ID" value="CAG8580023.1"/>
    <property type="molecule type" value="Genomic_DNA"/>
</dbReference>
<keyword evidence="2" id="KW-1185">Reference proteome</keyword>
<gene>
    <name evidence="1" type="ORF">ACOLOM_LOCUS5934</name>
</gene>